<dbReference type="Pfam" id="PF00849">
    <property type="entry name" value="PseudoU_synth_2"/>
    <property type="match status" value="1"/>
</dbReference>
<dbReference type="Proteomes" id="UP001299596">
    <property type="component" value="Unassembled WGS sequence"/>
</dbReference>
<reference evidence="5 6" key="1">
    <citation type="submission" date="2023-12" db="EMBL/GenBank/DDBJ databases">
        <title>Description of new species of Mycobacterium terrae complex isolated from sewage at the Sao Paulo Zoological Park Foundation in Brazil.</title>
        <authorList>
            <person name="Romagnoli C.L."/>
            <person name="Conceicao E.C."/>
            <person name="Machado E."/>
            <person name="Barreto L.B.P.F."/>
            <person name="Sharma A."/>
            <person name="Silva N.M."/>
            <person name="Marques L.E."/>
            <person name="Juliana M.A."/>
            <person name="Lourenco M.C.S."/>
            <person name="Digiampietri L.A."/>
            <person name="Suffys P.N."/>
            <person name="Viana-Niero C."/>
        </authorList>
    </citation>
    <scope>NUCLEOTIDE SEQUENCE [LARGE SCALE GENOMIC DNA]</scope>
    <source>
        <strain evidence="5 6">MYC098</strain>
    </source>
</reference>
<organism evidence="5 6">
    <name type="scientific">[Mycobacterium] crassicus</name>
    <dbReference type="NCBI Taxonomy" id="2872309"/>
    <lineage>
        <taxon>Bacteria</taxon>
        <taxon>Bacillati</taxon>
        <taxon>Actinomycetota</taxon>
        <taxon>Actinomycetes</taxon>
        <taxon>Mycobacteriales</taxon>
        <taxon>Mycobacteriaceae</taxon>
        <taxon>Mycolicibacter</taxon>
    </lineage>
</organism>
<evidence type="ECO:0000313" key="5">
    <source>
        <dbReference type="EMBL" id="MEB3019901.1"/>
    </source>
</evidence>
<evidence type="ECO:0000256" key="3">
    <source>
        <dbReference type="ARBA" id="ARBA00033164"/>
    </source>
</evidence>
<comment type="catalytic activity">
    <reaction evidence="1">
        <text>a uridine in RNA = a pseudouridine in RNA</text>
        <dbReference type="Rhea" id="RHEA:48348"/>
        <dbReference type="Rhea" id="RHEA-COMP:12068"/>
        <dbReference type="Rhea" id="RHEA-COMP:12069"/>
        <dbReference type="ChEBI" id="CHEBI:65314"/>
        <dbReference type="ChEBI" id="CHEBI:65315"/>
    </reaction>
</comment>
<protein>
    <recommendedName>
        <fullName evidence="2">RNA pseudouridylate synthase</fullName>
    </recommendedName>
    <alternativeName>
        <fullName evidence="3">RNA-uridine isomerase</fullName>
    </alternativeName>
</protein>
<evidence type="ECO:0000313" key="6">
    <source>
        <dbReference type="Proteomes" id="UP001299596"/>
    </source>
</evidence>
<dbReference type="PANTHER" id="PTHR21600:SF84">
    <property type="entry name" value="PSEUDOURIDINE SYNTHASE RSUA_RLUA-LIKE DOMAIN-CONTAINING PROTEIN"/>
    <property type="match status" value="1"/>
</dbReference>
<accession>A0ABU5XFI3</accession>
<dbReference type="InterPro" id="IPR020103">
    <property type="entry name" value="PsdUridine_synth_cat_dom_sf"/>
</dbReference>
<dbReference type="InterPro" id="IPR006224">
    <property type="entry name" value="PsdUridine_synth_RluA-like_CS"/>
</dbReference>
<name>A0ABU5XFI3_9MYCO</name>
<dbReference type="Gene3D" id="3.30.2350.10">
    <property type="entry name" value="Pseudouridine synthase"/>
    <property type="match status" value="1"/>
</dbReference>
<evidence type="ECO:0000259" key="4">
    <source>
        <dbReference type="Pfam" id="PF00849"/>
    </source>
</evidence>
<dbReference type="EMBL" id="JAYJJR010000001">
    <property type="protein sequence ID" value="MEB3019901.1"/>
    <property type="molecule type" value="Genomic_DNA"/>
</dbReference>
<evidence type="ECO:0000256" key="1">
    <source>
        <dbReference type="ARBA" id="ARBA00000073"/>
    </source>
</evidence>
<sequence>MASRRRPAPLPVRDGLGPARLRLHGGPVADELRARFGTVATAKLAAGEVVTADGVVVDETTVLPAGAHIFWYRDLPEEVPVPFAIPVLHRDEDLVVVDKPHFLATMPRGRHVAQTALVRLRRELDLPELSPAHRLDRLTAGVLVFTTRRELRGPYQTLFARGAVRKQYLARSSAEAVGEFPQLIRSRIVKRRGCLQAREEAGEPNAETFVEELGDRCYRLTPRTGRTHQLRVHMASLGLPIDGDPLYPKVVEVAPDDFSAPLRLLAVRLEFEDPFTGCLRSFTSRRAFQP</sequence>
<keyword evidence="6" id="KW-1185">Reference proteome</keyword>
<dbReference type="RefSeq" id="WP_225404556.1">
    <property type="nucleotide sequence ID" value="NZ_JAYJJR010000001.1"/>
</dbReference>
<dbReference type="InterPro" id="IPR006145">
    <property type="entry name" value="PsdUridine_synth_RsuA/RluA"/>
</dbReference>
<dbReference type="PROSITE" id="PS01129">
    <property type="entry name" value="PSI_RLU"/>
    <property type="match status" value="1"/>
</dbReference>
<feature type="domain" description="Pseudouridine synthase RsuA/RluA-like" evidence="4">
    <location>
        <begin position="93"/>
        <end position="236"/>
    </location>
</feature>
<dbReference type="PANTHER" id="PTHR21600">
    <property type="entry name" value="MITOCHONDRIAL RNA PSEUDOURIDINE SYNTHASE"/>
    <property type="match status" value="1"/>
</dbReference>
<comment type="caution">
    <text evidence="5">The sequence shown here is derived from an EMBL/GenBank/DDBJ whole genome shotgun (WGS) entry which is preliminary data.</text>
</comment>
<proteinExistence type="predicted"/>
<gene>
    <name evidence="5" type="ORF">K6T79_02440</name>
</gene>
<evidence type="ECO:0000256" key="2">
    <source>
        <dbReference type="ARBA" id="ARBA00031870"/>
    </source>
</evidence>
<dbReference type="InterPro" id="IPR050188">
    <property type="entry name" value="RluA_PseudoU_synthase"/>
</dbReference>
<dbReference type="SUPFAM" id="SSF55120">
    <property type="entry name" value="Pseudouridine synthase"/>
    <property type="match status" value="1"/>
</dbReference>